<proteinExistence type="predicted"/>
<keyword evidence="2" id="KW-0812">Transmembrane</keyword>
<reference evidence="3" key="2">
    <citation type="submission" date="2013-04" db="UniProtKB">
        <authorList>
            <consortium name="EnsemblPlants"/>
        </authorList>
    </citation>
    <scope>IDENTIFICATION</scope>
</reference>
<evidence type="ECO:0000313" key="4">
    <source>
        <dbReference type="Proteomes" id="UP000006038"/>
    </source>
</evidence>
<evidence type="ECO:0000313" key="3">
    <source>
        <dbReference type="EnsemblPlants" id="OB03G13580.1"/>
    </source>
</evidence>
<keyword evidence="2" id="KW-0472">Membrane</keyword>
<reference evidence="3" key="1">
    <citation type="journal article" date="2013" name="Nat. Commun.">
        <title>Whole-genome sequencing of Oryza brachyantha reveals mechanisms underlying Oryza genome evolution.</title>
        <authorList>
            <person name="Chen J."/>
            <person name="Huang Q."/>
            <person name="Gao D."/>
            <person name="Wang J."/>
            <person name="Lang Y."/>
            <person name="Liu T."/>
            <person name="Li B."/>
            <person name="Bai Z."/>
            <person name="Luis Goicoechea J."/>
            <person name="Liang C."/>
            <person name="Chen C."/>
            <person name="Zhang W."/>
            <person name="Sun S."/>
            <person name="Liao Y."/>
            <person name="Zhang X."/>
            <person name="Yang L."/>
            <person name="Song C."/>
            <person name="Wang M."/>
            <person name="Shi J."/>
            <person name="Liu G."/>
            <person name="Liu J."/>
            <person name="Zhou H."/>
            <person name="Zhou W."/>
            <person name="Yu Q."/>
            <person name="An N."/>
            <person name="Chen Y."/>
            <person name="Cai Q."/>
            <person name="Wang B."/>
            <person name="Liu B."/>
            <person name="Min J."/>
            <person name="Huang Y."/>
            <person name="Wu H."/>
            <person name="Li Z."/>
            <person name="Zhang Y."/>
            <person name="Yin Y."/>
            <person name="Song W."/>
            <person name="Jiang J."/>
            <person name="Jackson S.A."/>
            <person name="Wing R.A."/>
            <person name="Wang J."/>
            <person name="Chen M."/>
        </authorList>
    </citation>
    <scope>NUCLEOTIDE SEQUENCE [LARGE SCALE GENOMIC DNA]</scope>
    <source>
        <strain evidence="3">cv. IRGC 101232</strain>
    </source>
</reference>
<protein>
    <submittedName>
        <fullName evidence="3">Uncharacterized protein</fullName>
    </submittedName>
</protein>
<dbReference type="Gramene" id="OB03G13580.1">
    <property type="protein sequence ID" value="OB03G13580.1"/>
    <property type="gene ID" value="OB03G13580"/>
</dbReference>
<evidence type="ECO:0000256" key="2">
    <source>
        <dbReference type="SAM" id="Phobius"/>
    </source>
</evidence>
<dbReference type="Proteomes" id="UP000006038">
    <property type="component" value="Chromosome 3"/>
</dbReference>
<keyword evidence="4" id="KW-1185">Reference proteome</keyword>
<feature type="region of interest" description="Disordered" evidence="1">
    <location>
        <begin position="133"/>
        <end position="179"/>
    </location>
</feature>
<feature type="transmembrane region" description="Helical" evidence="2">
    <location>
        <begin position="101"/>
        <end position="124"/>
    </location>
</feature>
<dbReference type="AlphaFoldDB" id="J3LJY2"/>
<dbReference type="eggNOG" id="ENOG502R3XX">
    <property type="taxonomic scope" value="Eukaryota"/>
</dbReference>
<name>J3LJY2_ORYBR</name>
<keyword evidence="2" id="KW-1133">Transmembrane helix</keyword>
<dbReference type="OMA" id="ISMTRRW"/>
<accession>J3LJY2</accession>
<sequence length="293" mass="32233">MAAEASSSLSRRISMTRRWELECSSGEKVGLFAGRYSGNRRPDLNRTPHALHSVPRPVGPSLHCGVSVEPQCTQLLFFFFFCFGFFAFAFAAGAGDGEGEGWWFLLGGGLTGAAAAASTSAAMVSTDGNASLFESHSSSSSSSPSPCPPPPTIAASKPCKNHTKNQNFQPYGNPAPPPWTLGLERKTYRVVKEAVQAGARVAGQLPGQRRRVLITNHVRRRRAVQQRAHRPEPDAARVAEGALPHRPRPPLRRLHRVAVQAPPRPLRRPLARRPRDKEMEFLFDFSWHLYLIP</sequence>
<evidence type="ECO:0000256" key="1">
    <source>
        <dbReference type="SAM" id="MobiDB-lite"/>
    </source>
</evidence>
<feature type="compositionally biased region" description="Low complexity" evidence="1">
    <location>
        <begin position="135"/>
        <end position="144"/>
    </location>
</feature>
<dbReference type="EnsemblPlants" id="OB03G13580.1">
    <property type="protein sequence ID" value="OB03G13580.1"/>
    <property type="gene ID" value="OB03G13580"/>
</dbReference>
<dbReference type="HOGENOM" id="CLU_951148_0_0_1"/>
<organism evidence="3">
    <name type="scientific">Oryza brachyantha</name>
    <name type="common">malo sina</name>
    <dbReference type="NCBI Taxonomy" id="4533"/>
    <lineage>
        <taxon>Eukaryota</taxon>
        <taxon>Viridiplantae</taxon>
        <taxon>Streptophyta</taxon>
        <taxon>Embryophyta</taxon>
        <taxon>Tracheophyta</taxon>
        <taxon>Spermatophyta</taxon>
        <taxon>Magnoliopsida</taxon>
        <taxon>Liliopsida</taxon>
        <taxon>Poales</taxon>
        <taxon>Poaceae</taxon>
        <taxon>BOP clade</taxon>
        <taxon>Oryzoideae</taxon>
        <taxon>Oryzeae</taxon>
        <taxon>Oryzinae</taxon>
        <taxon>Oryza</taxon>
    </lineage>
</organism>
<feature type="transmembrane region" description="Helical" evidence="2">
    <location>
        <begin position="75"/>
        <end position="95"/>
    </location>
</feature>